<dbReference type="AlphaFoldDB" id="A0A5B7I1R2"/>
<evidence type="ECO:0000313" key="1">
    <source>
        <dbReference type="EMBL" id="MPC75906.1"/>
    </source>
</evidence>
<reference evidence="1 2" key="1">
    <citation type="submission" date="2019-05" db="EMBL/GenBank/DDBJ databases">
        <title>Another draft genome of Portunus trituberculatus and its Hox gene families provides insights of decapod evolution.</title>
        <authorList>
            <person name="Jeong J.-H."/>
            <person name="Song I."/>
            <person name="Kim S."/>
            <person name="Choi T."/>
            <person name="Kim D."/>
            <person name="Ryu S."/>
            <person name="Kim W."/>
        </authorList>
    </citation>
    <scope>NUCLEOTIDE SEQUENCE [LARGE SCALE GENOMIC DNA]</scope>
    <source>
        <tissue evidence="1">Muscle</tissue>
    </source>
</reference>
<keyword evidence="2" id="KW-1185">Reference proteome</keyword>
<evidence type="ECO:0000313" key="2">
    <source>
        <dbReference type="Proteomes" id="UP000324222"/>
    </source>
</evidence>
<sequence>MGKTGWVTSRRPSTVRIQIATIWNTLLSGAAHTIFMHPYTTAQTEYTNAPYPQDISMVANFNGKEGL</sequence>
<protein>
    <submittedName>
        <fullName evidence="1">Uncharacterized protein</fullName>
    </submittedName>
</protein>
<accession>A0A5B7I1R2</accession>
<proteinExistence type="predicted"/>
<dbReference type="Proteomes" id="UP000324222">
    <property type="component" value="Unassembled WGS sequence"/>
</dbReference>
<name>A0A5B7I1R2_PORTR</name>
<comment type="caution">
    <text evidence="1">The sequence shown here is derived from an EMBL/GenBank/DDBJ whole genome shotgun (WGS) entry which is preliminary data.</text>
</comment>
<gene>
    <name evidence="1" type="ORF">E2C01_070306</name>
</gene>
<dbReference type="EMBL" id="VSRR010042129">
    <property type="protein sequence ID" value="MPC75906.1"/>
    <property type="molecule type" value="Genomic_DNA"/>
</dbReference>
<organism evidence="1 2">
    <name type="scientific">Portunus trituberculatus</name>
    <name type="common">Swimming crab</name>
    <name type="synonym">Neptunus trituberculatus</name>
    <dbReference type="NCBI Taxonomy" id="210409"/>
    <lineage>
        <taxon>Eukaryota</taxon>
        <taxon>Metazoa</taxon>
        <taxon>Ecdysozoa</taxon>
        <taxon>Arthropoda</taxon>
        <taxon>Crustacea</taxon>
        <taxon>Multicrustacea</taxon>
        <taxon>Malacostraca</taxon>
        <taxon>Eumalacostraca</taxon>
        <taxon>Eucarida</taxon>
        <taxon>Decapoda</taxon>
        <taxon>Pleocyemata</taxon>
        <taxon>Brachyura</taxon>
        <taxon>Eubrachyura</taxon>
        <taxon>Portunoidea</taxon>
        <taxon>Portunidae</taxon>
        <taxon>Portuninae</taxon>
        <taxon>Portunus</taxon>
    </lineage>
</organism>